<dbReference type="InterPro" id="IPR051940">
    <property type="entry name" value="Chitin_bind-dev_reg"/>
</dbReference>
<evidence type="ECO:0000313" key="10">
    <source>
        <dbReference type="Proteomes" id="UP001152798"/>
    </source>
</evidence>
<dbReference type="GO" id="GO:0005576">
    <property type="term" value="C:extracellular region"/>
    <property type="evidence" value="ECO:0007669"/>
    <property type="project" value="InterPro"/>
</dbReference>
<name>A0A9P0E268_NEZVI</name>
<evidence type="ECO:0000256" key="6">
    <source>
        <dbReference type="SAM" id="MobiDB-lite"/>
    </source>
</evidence>
<proteinExistence type="predicted"/>
<keyword evidence="10" id="KW-1185">Reference proteome</keyword>
<dbReference type="InterPro" id="IPR036508">
    <property type="entry name" value="Chitin-bd_dom_sf"/>
</dbReference>
<keyword evidence="2 7" id="KW-0732">Signal</keyword>
<reference evidence="9" key="1">
    <citation type="submission" date="2022-01" db="EMBL/GenBank/DDBJ databases">
        <authorList>
            <person name="King R."/>
        </authorList>
    </citation>
    <scope>NUCLEOTIDE SEQUENCE</scope>
</reference>
<protein>
    <recommendedName>
        <fullName evidence="8">Chitin-binding type-2 domain-containing protein</fullName>
    </recommendedName>
</protein>
<keyword evidence="4" id="KW-1015">Disulfide bond</keyword>
<dbReference type="SUPFAM" id="SSF57625">
    <property type="entry name" value="Invertebrate chitin-binding proteins"/>
    <property type="match status" value="2"/>
</dbReference>
<dbReference type="EMBL" id="OV725077">
    <property type="protein sequence ID" value="CAH1388448.1"/>
    <property type="molecule type" value="Genomic_DNA"/>
</dbReference>
<dbReference type="Gene3D" id="2.170.140.10">
    <property type="entry name" value="Chitin binding domain"/>
    <property type="match status" value="1"/>
</dbReference>
<evidence type="ECO:0000256" key="1">
    <source>
        <dbReference type="ARBA" id="ARBA00022669"/>
    </source>
</evidence>
<dbReference type="OrthoDB" id="6597859at2759"/>
<dbReference type="GO" id="GO:0008061">
    <property type="term" value="F:chitin binding"/>
    <property type="evidence" value="ECO:0007669"/>
    <property type="project" value="UniProtKB-KW"/>
</dbReference>
<gene>
    <name evidence="9" type="ORF">NEZAVI_LOCUS69</name>
</gene>
<evidence type="ECO:0000256" key="5">
    <source>
        <dbReference type="ARBA" id="ARBA00023180"/>
    </source>
</evidence>
<evidence type="ECO:0000313" key="9">
    <source>
        <dbReference type="EMBL" id="CAH1388448.1"/>
    </source>
</evidence>
<evidence type="ECO:0000256" key="4">
    <source>
        <dbReference type="ARBA" id="ARBA00023157"/>
    </source>
</evidence>
<feature type="signal peptide" evidence="7">
    <location>
        <begin position="1"/>
        <end position="23"/>
    </location>
</feature>
<feature type="compositionally biased region" description="Basic residues" evidence="6">
    <location>
        <begin position="212"/>
        <end position="222"/>
    </location>
</feature>
<evidence type="ECO:0000256" key="7">
    <source>
        <dbReference type="SAM" id="SignalP"/>
    </source>
</evidence>
<dbReference type="InterPro" id="IPR002557">
    <property type="entry name" value="Chitin-bd_dom"/>
</dbReference>
<keyword evidence="5" id="KW-0325">Glycoprotein</keyword>
<evidence type="ECO:0000259" key="8">
    <source>
        <dbReference type="PROSITE" id="PS50940"/>
    </source>
</evidence>
<dbReference type="PANTHER" id="PTHR23301:SF0">
    <property type="entry name" value="CHITIN-BINDING TYPE-2 DOMAIN-CONTAINING PROTEIN-RELATED"/>
    <property type="match status" value="1"/>
</dbReference>
<feature type="domain" description="Chitin-binding type-2" evidence="8">
    <location>
        <begin position="93"/>
        <end position="149"/>
    </location>
</feature>
<evidence type="ECO:0000256" key="3">
    <source>
        <dbReference type="ARBA" id="ARBA00022737"/>
    </source>
</evidence>
<keyword evidence="3" id="KW-0677">Repeat</keyword>
<accession>A0A9P0E268</accession>
<keyword evidence="1" id="KW-0147">Chitin-binding</keyword>
<feature type="region of interest" description="Disordered" evidence="6">
    <location>
        <begin position="202"/>
        <end position="222"/>
    </location>
</feature>
<dbReference type="AlphaFoldDB" id="A0A9P0E268"/>
<dbReference type="PANTHER" id="PTHR23301">
    <property type="entry name" value="CHITIN BINDING PERITROPHIN-A"/>
    <property type="match status" value="1"/>
</dbReference>
<dbReference type="PROSITE" id="PS50940">
    <property type="entry name" value="CHIT_BIND_II"/>
    <property type="match status" value="1"/>
</dbReference>
<evidence type="ECO:0000256" key="2">
    <source>
        <dbReference type="ARBA" id="ARBA00022729"/>
    </source>
</evidence>
<organism evidence="9 10">
    <name type="scientific">Nezara viridula</name>
    <name type="common">Southern green stink bug</name>
    <name type="synonym">Cimex viridulus</name>
    <dbReference type="NCBI Taxonomy" id="85310"/>
    <lineage>
        <taxon>Eukaryota</taxon>
        <taxon>Metazoa</taxon>
        <taxon>Ecdysozoa</taxon>
        <taxon>Arthropoda</taxon>
        <taxon>Hexapoda</taxon>
        <taxon>Insecta</taxon>
        <taxon>Pterygota</taxon>
        <taxon>Neoptera</taxon>
        <taxon>Paraneoptera</taxon>
        <taxon>Hemiptera</taxon>
        <taxon>Heteroptera</taxon>
        <taxon>Panheteroptera</taxon>
        <taxon>Pentatomomorpha</taxon>
        <taxon>Pentatomoidea</taxon>
        <taxon>Pentatomidae</taxon>
        <taxon>Pentatominae</taxon>
        <taxon>Nezara</taxon>
    </lineage>
</organism>
<feature type="chain" id="PRO_5040413908" description="Chitin-binding type-2 domain-containing protein" evidence="7">
    <location>
        <begin position="24"/>
        <end position="222"/>
    </location>
</feature>
<dbReference type="Pfam" id="PF01607">
    <property type="entry name" value="CBM_14"/>
    <property type="match status" value="1"/>
</dbReference>
<dbReference type="SMART" id="SM00494">
    <property type="entry name" value="ChtBD2"/>
    <property type="match status" value="2"/>
</dbReference>
<sequence>MARATTYTVSCFILSAFVLSSRGQAEAPVSTVSSSQPVRQCTGAGQICATCDTVSVCIANVDGSITSVNQSCHADENCVDGQCVQGALCNYRPFQCSEDGFYPDPYDCTKYHVCVGAVGRLSFQCPEGTSYDALSSSCGYPLNTTACIDRPVPDCSQRLQIGAVPTNPNLYYICVEHDGTLAPELYQCPGGYTFNAAKLSCKGAEETSSGKKDKKKSKKSKE</sequence>
<dbReference type="Proteomes" id="UP001152798">
    <property type="component" value="Chromosome 1"/>
</dbReference>